<evidence type="ECO:0000313" key="1">
    <source>
        <dbReference type="EMBL" id="TFH94417.1"/>
    </source>
</evidence>
<keyword evidence="1" id="KW-0808">Transferase</keyword>
<sequence>MENEMIYPDNTFAICIGRSFGSGGYKVACELQRRLKVMLYDKEILDKAAEDNNIRKELFEKADEKNVYELPLVVGSTLCMPNPFYMYTNNYLSNDHLFTLQAETIQKLAAKGSAIFVGRCADYVLREHPHLLTVYIADDIELRAKHIQERLGMETIDDATAEVEKVDKDRREYYNYYTSRNWGRADNYDLSIKLSSVGIDYAVDMIVGLMRRRGFPME</sequence>
<dbReference type="InterPro" id="IPR027417">
    <property type="entry name" value="P-loop_NTPase"/>
</dbReference>
<comment type="caution">
    <text evidence="1">The sequence shown here is derived from an EMBL/GenBank/DDBJ whole genome shotgun (WGS) entry which is preliminary data.</text>
</comment>
<reference evidence="1 2" key="1">
    <citation type="submission" date="2019-03" db="EMBL/GenBank/DDBJ databases">
        <title>Porphyromonas levii Isolated from the Uterus of Dairy Cows.</title>
        <authorList>
            <person name="Francis A.M."/>
        </authorList>
    </citation>
    <scope>NUCLEOTIDE SEQUENCE [LARGE SCALE GENOMIC DNA]</scope>
    <source>
        <strain evidence="1 2">AF5678</strain>
    </source>
</reference>
<name>A0A4Y8WNE8_9PORP</name>
<accession>A0A4Y8WNE8</accession>
<dbReference type="STRING" id="1122973.GCA_000379925_00625"/>
<proteinExistence type="predicted"/>
<dbReference type="GO" id="GO:0016301">
    <property type="term" value="F:kinase activity"/>
    <property type="evidence" value="ECO:0007669"/>
    <property type="project" value="UniProtKB-KW"/>
</dbReference>
<protein>
    <submittedName>
        <fullName evidence="1">Cytidylate kinase-like family protein</fullName>
    </submittedName>
</protein>
<keyword evidence="2" id="KW-1185">Reference proteome</keyword>
<dbReference type="Proteomes" id="UP000297225">
    <property type="component" value="Unassembled WGS sequence"/>
</dbReference>
<evidence type="ECO:0000313" key="2">
    <source>
        <dbReference type="Proteomes" id="UP000297225"/>
    </source>
</evidence>
<dbReference type="Gene3D" id="3.40.50.300">
    <property type="entry name" value="P-loop containing nucleotide triphosphate hydrolases"/>
    <property type="match status" value="1"/>
</dbReference>
<gene>
    <name evidence="1" type="ORF">E4P47_07570</name>
</gene>
<dbReference type="Pfam" id="PF13189">
    <property type="entry name" value="Cytidylate_kin2"/>
    <property type="match status" value="1"/>
</dbReference>
<keyword evidence="1" id="KW-0418">Kinase</keyword>
<organism evidence="1 2">
    <name type="scientific">Porphyromonas levii</name>
    <dbReference type="NCBI Taxonomy" id="28114"/>
    <lineage>
        <taxon>Bacteria</taxon>
        <taxon>Pseudomonadati</taxon>
        <taxon>Bacteroidota</taxon>
        <taxon>Bacteroidia</taxon>
        <taxon>Bacteroidales</taxon>
        <taxon>Porphyromonadaceae</taxon>
        <taxon>Porphyromonas</taxon>
    </lineage>
</organism>
<dbReference type="AlphaFoldDB" id="A0A4Y8WNE8"/>
<dbReference type="EMBL" id="SPNC01000125">
    <property type="protein sequence ID" value="TFH94417.1"/>
    <property type="molecule type" value="Genomic_DNA"/>
</dbReference>
<dbReference type="RefSeq" id="WP_134849820.1">
    <property type="nucleotide sequence ID" value="NZ_CP197400.1"/>
</dbReference>
<dbReference type="OrthoDB" id="9781180at2"/>
<dbReference type="GeneID" id="66796858"/>